<evidence type="ECO:0000313" key="3">
    <source>
        <dbReference type="Proteomes" id="UP000037035"/>
    </source>
</evidence>
<keyword evidence="3" id="KW-1185">Reference proteome</keyword>
<organism evidence="2 3">
    <name type="scientific">Puccinia sorghi</name>
    <dbReference type="NCBI Taxonomy" id="27349"/>
    <lineage>
        <taxon>Eukaryota</taxon>
        <taxon>Fungi</taxon>
        <taxon>Dikarya</taxon>
        <taxon>Basidiomycota</taxon>
        <taxon>Pucciniomycotina</taxon>
        <taxon>Pucciniomycetes</taxon>
        <taxon>Pucciniales</taxon>
        <taxon>Pucciniaceae</taxon>
        <taxon>Puccinia</taxon>
    </lineage>
</organism>
<feature type="transmembrane region" description="Helical" evidence="1">
    <location>
        <begin position="252"/>
        <end position="268"/>
    </location>
</feature>
<sequence>MQHAPAKLPSKLHMFAYVYVLSQSMCSLHSDCKNRSFLALSTSYSINPNNSHPPENLIEIHYGWGDEMREVGLKQGCCVKGVPINQRVCDRQEGFLPPSLAPSLVFLKGLRQDKSRFSSHNEDAPIALTCRLNPKKVDARRDCVAPFSDDCYSLIEFHCVFFLLIICNSYCSLKKSSHSCAIIHHFSAFLYVKRLGSVGETSPLNHSHQSVSGHCQDLSGPLLMSFLYFIIIILSDVFISLLCLFKIRSLDCYLTLMFLSLFLLRISLQKKLSQPPAVDMQHAPAKPSFRLHLFMRSDCASKLASWDFLHVNCRQLSKFFCSVQDHSHINKILEKKKLKCLMVRFSKLYLGFQNTKSHNLVKCYVMFVRFGLQMINFINSAPSHPRLTD</sequence>
<dbReference type="AlphaFoldDB" id="A0A0L6USY1"/>
<comment type="caution">
    <text evidence="2">The sequence shown here is derived from an EMBL/GenBank/DDBJ whole genome shotgun (WGS) entry which is preliminary data.</text>
</comment>
<dbReference type="VEuPathDB" id="FungiDB:VP01_386g5"/>
<evidence type="ECO:0000256" key="1">
    <source>
        <dbReference type="SAM" id="Phobius"/>
    </source>
</evidence>
<evidence type="ECO:0000313" key="2">
    <source>
        <dbReference type="EMBL" id="KNZ51661.1"/>
    </source>
</evidence>
<protein>
    <submittedName>
        <fullName evidence="2">Uncharacterized protein</fullName>
    </submittedName>
</protein>
<accession>A0A0L6USY1</accession>
<dbReference type="EMBL" id="LAVV01008912">
    <property type="protein sequence ID" value="KNZ51661.1"/>
    <property type="molecule type" value="Genomic_DNA"/>
</dbReference>
<keyword evidence="1" id="KW-1133">Transmembrane helix</keyword>
<dbReference type="Proteomes" id="UP000037035">
    <property type="component" value="Unassembled WGS sequence"/>
</dbReference>
<keyword evidence="1" id="KW-0472">Membrane</keyword>
<keyword evidence="1" id="KW-0812">Transmembrane</keyword>
<reference evidence="2 3" key="1">
    <citation type="submission" date="2015-08" db="EMBL/GenBank/DDBJ databases">
        <title>Next Generation Sequencing and Analysis of the Genome of Puccinia sorghi L Schw, the Causal Agent of Maize Common Rust.</title>
        <authorList>
            <person name="Rochi L."/>
            <person name="Burguener G."/>
            <person name="Darino M."/>
            <person name="Turjanski A."/>
            <person name="Kreff E."/>
            <person name="Dieguez M.J."/>
            <person name="Sacco F."/>
        </authorList>
    </citation>
    <scope>NUCLEOTIDE SEQUENCE [LARGE SCALE GENOMIC DNA]</scope>
    <source>
        <strain evidence="2 3">RO10H11247</strain>
    </source>
</reference>
<proteinExistence type="predicted"/>
<name>A0A0L6USY1_9BASI</name>
<feature type="transmembrane region" description="Helical" evidence="1">
    <location>
        <begin position="222"/>
        <end position="245"/>
    </location>
</feature>
<gene>
    <name evidence="2" type="ORF">VP01_386g5</name>
</gene>